<reference evidence="8 9" key="1">
    <citation type="submission" date="2020-08" db="EMBL/GenBank/DDBJ databases">
        <authorList>
            <person name="Ren C."/>
            <person name="Gu Y."/>
            <person name="Xu Y."/>
        </authorList>
    </citation>
    <scope>NUCLEOTIDE SEQUENCE [LARGE SCALE GENOMIC DNA]</scope>
    <source>
        <strain evidence="8 9">LBM18003</strain>
    </source>
</reference>
<evidence type="ECO:0000256" key="5">
    <source>
        <dbReference type="HAMAP-Rule" id="MF_01114"/>
    </source>
</evidence>
<protein>
    <recommendedName>
        <fullName evidence="3 5">Regulatory protein RecX</fullName>
    </recommendedName>
</protein>
<gene>
    <name evidence="5" type="primary">recX</name>
    <name evidence="8" type="ORF">H6X83_12750</name>
</gene>
<evidence type="ECO:0000256" key="2">
    <source>
        <dbReference type="ARBA" id="ARBA00009695"/>
    </source>
</evidence>
<name>A0A7G9WGG2_9FIRM</name>
<dbReference type="PANTHER" id="PTHR33602">
    <property type="entry name" value="REGULATORY PROTEIN RECX FAMILY PROTEIN"/>
    <property type="match status" value="1"/>
</dbReference>
<dbReference type="InterPro" id="IPR053925">
    <property type="entry name" value="RecX_HTH_3rd"/>
</dbReference>
<sequence length="205" mass="23561">MELTAMEPRRHSMTALFIDGEYAVSVDTETLLQAGWKLGRDITDEELHELLQKSDTHRASEKALYLLEHRSHSKKELADKIARTVSREAAEAAAQKMVDLGLVDDDDFAQRFARELYRKGWAKRRVCYELSRKGIAPEMAEQAAEENEPDAQEAVLAVLRKKYRDLSDEKVRRRACAALQRLGYGYDDIRAAMHRYSTNEDEWDG</sequence>
<dbReference type="AlphaFoldDB" id="A0A7G9WGG2"/>
<dbReference type="PANTHER" id="PTHR33602:SF1">
    <property type="entry name" value="REGULATORY PROTEIN RECX FAMILY PROTEIN"/>
    <property type="match status" value="1"/>
</dbReference>
<dbReference type="GO" id="GO:0005737">
    <property type="term" value="C:cytoplasm"/>
    <property type="evidence" value="ECO:0007669"/>
    <property type="project" value="UniProtKB-SubCell"/>
</dbReference>
<evidence type="ECO:0000256" key="4">
    <source>
        <dbReference type="ARBA" id="ARBA00022490"/>
    </source>
</evidence>
<dbReference type="GO" id="GO:0006282">
    <property type="term" value="P:regulation of DNA repair"/>
    <property type="evidence" value="ECO:0007669"/>
    <property type="project" value="UniProtKB-UniRule"/>
</dbReference>
<evidence type="ECO:0000256" key="1">
    <source>
        <dbReference type="ARBA" id="ARBA00004496"/>
    </source>
</evidence>
<organism evidence="8 9">
    <name type="scientific">Caproicibacterium amylolyticum</name>
    <dbReference type="NCBI Taxonomy" id="2766537"/>
    <lineage>
        <taxon>Bacteria</taxon>
        <taxon>Bacillati</taxon>
        <taxon>Bacillota</taxon>
        <taxon>Clostridia</taxon>
        <taxon>Eubacteriales</taxon>
        <taxon>Oscillospiraceae</taxon>
        <taxon>Caproicibacterium</taxon>
    </lineage>
</organism>
<accession>A0A7G9WGG2</accession>
<comment type="similarity">
    <text evidence="2 5">Belongs to the RecX family.</text>
</comment>
<dbReference type="Proteomes" id="UP000516046">
    <property type="component" value="Chromosome"/>
</dbReference>
<keyword evidence="4 5" id="KW-0963">Cytoplasm</keyword>
<proteinExistence type="inferred from homology"/>
<evidence type="ECO:0000256" key="3">
    <source>
        <dbReference type="ARBA" id="ARBA00018111"/>
    </source>
</evidence>
<feature type="domain" description="RecX third three-helical" evidence="7">
    <location>
        <begin position="152"/>
        <end position="193"/>
    </location>
</feature>
<comment type="subcellular location">
    <subcellularLocation>
        <location evidence="1 5">Cytoplasm</location>
    </subcellularLocation>
</comment>
<evidence type="ECO:0000259" key="7">
    <source>
        <dbReference type="Pfam" id="PF21981"/>
    </source>
</evidence>
<evidence type="ECO:0000313" key="8">
    <source>
        <dbReference type="EMBL" id="QNO17774.1"/>
    </source>
</evidence>
<dbReference type="Gene3D" id="1.10.10.10">
    <property type="entry name" value="Winged helix-like DNA-binding domain superfamily/Winged helix DNA-binding domain"/>
    <property type="match status" value="3"/>
</dbReference>
<evidence type="ECO:0000313" key="9">
    <source>
        <dbReference type="Proteomes" id="UP000516046"/>
    </source>
</evidence>
<dbReference type="InterPro" id="IPR003783">
    <property type="entry name" value="Regulatory_RecX"/>
</dbReference>
<dbReference type="KEGG" id="caml:H6X83_12750"/>
<dbReference type="Pfam" id="PF02631">
    <property type="entry name" value="RecX_HTH2"/>
    <property type="match status" value="1"/>
</dbReference>
<dbReference type="InterPro" id="IPR053924">
    <property type="entry name" value="RecX_HTH_2nd"/>
</dbReference>
<dbReference type="RefSeq" id="WP_212506837.1">
    <property type="nucleotide sequence ID" value="NZ_CP060696.1"/>
</dbReference>
<feature type="domain" description="RecX second three-helical" evidence="6">
    <location>
        <begin position="104"/>
        <end position="143"/>
    </location>
</feature>
<keyword evidence="9" id="KW-1185">Reference proteome</keyword>
<comment type="function">
    <text evidence="5">Modulates RecA activity.</text>
</comment>
<dbReference type="EMBL" id="CP060696">
    <property type="protein sequence ID" value="QNO17774.1"/>
    <property type="molecule type" value="Genomic_DNA"/>
</dbReference>
<dbReference type="Pfam" id="PF21981">
    <property type="entry name" value="RecX_HTH3"/>
    <property type="match status" value="1"/>
</dbReference>
<evidence type="ECO:0000259" key="6">
    <source>
        <dbReference type="Pfam" id="PF02631"/>
    </source>
</evidence>
<dbReference type="HAMAP" id="MF_01114">
    <property type="entry name" value="RecX"/>
    <property type="match status" value="1"/>
</dbReference>
<dbReference type="InterPro" id="IPR036388">
    <property type="entry name" value="WH-like_DNA-bd_sf"/>
</dbReference>